<name>A0A8J2SN83_9STRA</name>
<dbReference type="AlphaFoldDB" id="A0A8J2SN83"/>
<keyword evidence="3" id="KW-1185">Reference proteome</keyword>
<feature type="region of interest" description="Disordered" evidence="1">
    <location>
        <begin position="1"/>
        <end position="41"/>
    </location>
</feature>
<dbReference type="Proteomes" id="UP000789595">
    <property type="component" value="Unassembled WGS sequence"/>
</dbReference>
<gene>
    <name evidence="2" type="ORF">PECAL_3P01630</name>
</gene>
<sequence length="88" mass="9757">AAAPPLRAVAAPRPRRRRGAGPRDRALVCPGPGRVGRQRNHHAGRRALLDARGRPHEAHVLLTLFLPPRVLRHSFLTSPPPRERLVIN</sequence>
<organism evidence="2 3">
    <name type="scientific">Pelagomonas calceolata</name>
    <dbReference type="NCBI Taxonomy" id="35677"/>
    <lineage>
        <taxon>Eukaryota</taxon>
        <taxon>Sar</taxon>
        <taxon>Stramenopiles</taxon>
        <taxon>Ochrophyta</taxon>
        <taxon>Pelagophyceae</taxon>
        <taxon>Pelagomonadales</taxon>
        <taxon>Pelagomonadaceae</taxon>
        <taxon>Pelagomonas</taxon>
    </lineage>
</organism>
<comment type="caution">
    <text evidence="2">The sequence shown here is derived from an EMBL/GenBank/DDBJ whole genome shotgun (WGS) entry which is preliminary data.</text>
</comment>
<evidence type="ECO:0000313" key="3">
    <source>
        <dbReference type="Proteomes" id="UP000789595"/>
    </source>
</evidence>
<feature type="compositionally biased region" description="Low complexity" evidence="1">
    <location>
        <begin position="1"/>
        <end position="12"/>
    </location>
</feature>
<accession>A0A8J2SN83</accession>
<reference evidence="2" key="1">
    <citation type="submission" date="2021-11" db="EMBL/GenBank/DDBJ databases">
        <authorList>
            <consortium name="Genoscope - CEA"/>
            <person name="William W."/>
        </authorList>
    </citation>
    <scope>NUCLEOTIDE SEQUENCE</scope>
</reference>
<evidence type="ECO:0000256" key="1">
    <source>
        <dbReference type="SAM" id="MobiDB-lite"/>
    </source>
</evidence>
<dbReference type="EMBL" id="CAKKNE010000003">
    <property type="protein sequence ID" value="CAH0370287.1"/>
    <property type="molecule type" value="Genomic_DNA"/>
</dbReference>
<protein>
    <submittedName>
        <fullName evidence="2">Uncharacterized protein</fullName>
    </submittedName>
</protein>
<feature type="non-terminal residue" evidence="2">
    <location>
        <position position="88"/>
    </location>
</feature>
<evidence type="ECO:0000313" key="2">
    <source>
        <dbReference type="EMBL" id="CAH0370287.1"/>
    </source>
</evidence>
<proteinExistence type="predicted"/>